<gene>
    <name evidence="3" type="ORF">Nans01_47160</name>
</gene>
<dbReference type="Gene3D" id="3.40.50.1820">
    <property type="entry name" value="alpha/beta hydrolase"/>
    <property type="match status" value="1"/>
</dbReference>
<dbReference type="PANTHER" id="PTHR43433">
    <property type="entry name" value="HYDROLASE, ALPHA/BETA FOLD FAMILY PROTEIN"/>
    <property type="match status" value="1"/>
</dbReference>
<evidence type="ECO:0000259" key="2">
    <source>
        <dbReference type="Pfam" id="PF12697"/>
    </source>
</evidence>
<protein>
    <submittedName>
        <fullName evidence="3">Alpha/beta hydrolase</fullName>
    </submittedName>
</protein>
<organism evidence="3 4">
    <name type="scientific">Nocardiopsis ansamitocini</name>
    <dbReference type="NCBI Taxonomy" id="1670832"/>
    <lineage>
        <taxon>Bacteria</taxon>
        <taxon>Bacillati</taxon>
        <taxon>Actinomycetota</taxon>
        <taxon>Actinomycetes</taxon>
        <taxon>Streptosporangiales</taxon>
        <taxon>Nocardiopsidaceae</taxon>
        <taxon>Nocardiopsis</taxon>
    </lineage>
</organism>
<dbReference type="AlphaFoldDB" id="A0A9W6P9Y5"/>
<dbReference type="Proteomes" id="UP001165092">
    <property type="component" value="Unassembled WGS sequence"/>
</dbReference>
<keyword evidence="3" id="KW-0378">Hydrolase</keyword>
<name>A0A9W6P9Y5_9ACTN</name>
<evidence type="ECO:0000313" key="4">
    <source>
        <dbReference type="Proteomes" id="UP001165092"/>
    </source>
</evidence>
<dbReference type="PANTHER" id="PTHR43433:SF3">
    <property type="entry name" value="NON-HEME CHLOROPEROXIDASE"/>
    <property type="match status" value="1"/>
</dbReference>
<feature type="region of interest" description="Disordered" evidence="1">
    <location>
        <begin position="1"/>
        <end position="25"/>
    </location>
</feature>
<evidence type="ECO:0000256" key="1">
    <source>
        <dbReference type="SAM" id="MobiDB-lite"/>
    </source>
</evidence>
<accession>A0A9W6P9Y5</accession>
<dbReference type="EMBL" id="BSQG01000014">
    <property type="protein sequence ID" value="GLU50365.1"/>
    <property type="molecule type" value="Genomic_DNA"/>
</dbReference>
<keyword evidence="4" id="KW-1185">Reference proteome</keyword>
<dbReference type="Pfam" id="PF12697">
    <property type="entry name" value="Abhydrolase_6"/>
    <property type="match status" value="1"/>
</dbReference>
<evidence type="ECO:0000313" key="3">
    <source>
        <dbReference type="EMBL" id="GLU50365.1"/>
    </source>
</evidence>
<feature type="domain" description="AB hydrolase-1" evidence="2">
    <location>
        <begin position="44"/>
        <end position="243"/>
    </location>
</feature>
<dbReference type="InterPro" id="IPR029058">
    <property type="entry name" value="AB_hydrolase_fold"/>
</dbReference>
<dbReference type="InterPro" id="IPR050471">
    <property type="entry name" value="AB_hydrolase"/>
</dbReference>
<proteinExistence type="predicted"/>
<reference evidence="3" key="1">
    <citation type="submission" date="2023-02" db="EMBL/GenBank/DDBJ databases">
        <title>Nocardiopsis ansamitocini NBRC 112285.</title>
        <authorList>
            <person name="Ichikawa N."/>
            <person name="Sato H."/>
            <person name="Tonouchi N."/>
        </authorList>
    </citation>
    <scope>NUCLEOTIDE SEQUENCE</scope>
    <source>
        <strain evidence="3">NBRC 112285</strain>
    </source>
</reference>
<feature type="compositionally biased region" description="Basic and acidic residues" evidence="1">
    <location>
        <begin position="1"/>
        <end position="19"/>
    </location>
</feature>
<dbReference type="SUPFAM" id="SSF53474">
    <property type="entry name" value="alpha/beta-Hydrolases"/>
    <property type="match status" value="1"/>
</dbReference>
<dbReference type="InterPro" id="IPR000073">
    <property type="entry name" value="AB_hydrolase_1"/>
</dbReference>
<sequence length="277" mass="30359">MERVSDLLHDQLPRPEPRRQRLTTSDGVHIDSVLRKVGTRTAAVVLANGFTGTWRSPNTTMIADRMLAVGDVMTFDFRGHYDSSGECTVGDQEVLDLEAVVAHLREIGYTRIATVGFSMGAAVAVRHAGMFGGVSAVVAVSGPSRWFYRGTARMRLLTFGVEQPVGRLFLRLARKVRVVRRTWEVIPPDPTELAGAIAPAGLLVVHGDADSYFPVEHARRIHEAAADPKELWIEPGMGHAERAMTPKRAERVAVWLEPFLCSASDPAGPAGDDRRDE</sequence>
<comment type="caution">
    <text evidence="3">The sequence shown here is derived from an EMBL/GenBank/DDBJ whole genome shotgun (WGS) entry which is preliminary data.</text>
</comment>
<dbReference type="GO" id="GO:0016787">
    <property type="term" value="F:hydrolase activity"/>
    <property type="evidence" value="ECO:0007669"/>
    <property type="project" value="UniProtKB-KW"/>
</dbReference>